<comment type="subcellular location">
    <subcellularLocation>
        <location evidence="1">Membrane</location>
        <topology evidence="1">Multi-pass membrane protein</topology>
    </subcellularLocation>
</comment>
<dbReference type="PANTHER" id="PTHR12371">
    <property type="entry name" value="TRANSLOCATION ASSOCIATED MEMBRANE PROTEIN"/>
    <property type="match status" value="1"/>
</dbReference>
<dbReference type="CTD" id="133022"/>
<evidence type="ECO:0000256" key="3">
    <source>
        <dbReference type="ARBA" id="ARBA00022448"/>
    </source>
</evidence>
<keyword evidence="8 10" id="KW-0472">Membrane</keyword>
<dbReference type="GO" id="GO:0045048">
    <property type="term" value="P:protein insertion into ER membrane"/>
    <property type="evidence" value="ECO:0007669"/>
    <property type="project" value="TreeGrafter"/>
</dbReference>
<dbReference type="PANTHER" id="PTHR12371:SF9">
    <property type="entry name" value="TRANSLOCATING CHAIN-ASSOCIATED MEMBRANE PROTEIN 1-LIKE 1"/>
    <property type="match status" value="1"/>
</dbReference>
<name>A0A6P6CYY5_PTEVA</name>
<evidence type="ECO:0000256" key="7">
    <source>
        <dbReference type="ARBA" id="ARBA00023010"/>
    </source>
</evidence>
<feature type="domain" description="TLC" evidence="11">
    <location>
        <begin position="47"/>
        <end position="257"/>
    </location>
</feature>
<dbReference type="SMART" id="SM00724">
    <property type="entry name" value="TLC"/>
    <property type="match status" value="1"/>
</dbReference>
<proteinExistence type="inferred from homology"/>
<dbReference type="Proteomes" id="UP000515202">
    <property type="component" value="Unplaced"/>
</dbReference>
<dbReference type="GO" id="GO:0006616">
    <property type="term" value="P:SRP-dependent cotranslational protein targeting to membrane, translocation"/>
    <property type="evidence" value="ECO:0007669"/>
    <property type="project" value="InterPro"/>
</dbReference>
<evidence type="ECO:0000313" key="12">
    <source>
        <dbReference type="Proteomes" id="UP000515202"/>
    </source>
</evidence>
<feature type="region of interest" description="Disordered" evidence="9">
    <location>
        <begin position="266"/>
        <end position="301"/>
    </location>
</feature>
<evidence type="ECO:0000256" key="9">
    <source>
        <dbReference type="SAM" id="MobiDB-lite"/>
    </source>
</evidence>
<feature type="compositionally biased region" description="Basic residues" evidence="9">
    <location>
        <begin position="266"/>
        <end position="277"/>
    </location>
</feature>
<dbReference type="GO" id="GO:0005789">
    <property type="term" value="C:endoplasmic reticulum membrane"/>
    <property type="evidence" value="ECO:0007669"/>
    <property type="project" value="TreeGrafter"/>
</dbReference>
<dbReference type="InterPro" id="IPR016447">
    <property type="entry name" value="Translocation_assoc_membrane"/>
</dbReference>
<evidence type="ECO:0000256" key="1">
    <source>
        <dbReference type="ARBA" id="ARBA00004141"/>
    </source>
</evidence>
<accession>A0A6P6CYY5</accession>
<comment type="similarity">
    <text evidence="2">Belongs to the TRAM family.</text>
</comment>
<protein>
    <submittedName>
        <fullName evidence="13">Translocating chain-associated membrane protein 1-like 1</fullName>
    </submittedName>
</protein>
<keyword evidence="3" id="KW-0813">Transport</keyword>
<dbReference type="GeneID" id="111746079"/>
<organism evidence="12 13">
    <name type="scientific">Pteropus vampyrus</name>
    <name type="common">Large flying fox</name>
    <dbReference type="NCBI Taxonomy" id="132908"/>
    <lineage>
        <taxon>Eukaryota</taxon>
        <taxon>Metazoa</taxon>
        <taxon>Chordata</taxon>
        <taxon>Craniata</taxon>
        <taxon>Vertebrata</taxon>
        <taxon>Euteleostomi</taxon>
        <taxon>Mammalia</taxon>
        <taxon>Eutheria</taxon>
        <taxon>Laurasiatheria</taxon>
        <taxon>Chiroptera</taxon>
        <taxon>Yinpterochiroptera</taxon>
        <taxon>Pteropodoidea</taxon>
        <taxon>Pteropodidae</taxon>
        <taxon>Pteropodinae</taxon>
        <taxon>Pteropus</taxon>
    </lineage>
</organism>
<evidence type="ECO:0000256" key="4">
    <source>
        <dbReference type="ARBA" id="ARBA00022692"/>
    </source>
</evidence>
<dbReference type="AlphaFoldDB" id="A0A6P6CYY5"/>
<feature type="transmembrane region" description="Helical" evidence="10">
    <location>
        <begin position="128"/>
        <end position="145"/>
    </location>
</feature>
<evidence type="ECO:0000256" key="10">
    <source>
        <dbReference type="SAM" id="Phobius"/>
    </source>
</evidence>
<keyword evidence="7" id="KW-0811">Translocation</keyword>
<evidence type="ECO:0000256" key="6">
    <source>
        <dbReference type="ARBA" id="ARBA00022989"/>
    </source>
</evidence>
<sequence length="301" mass="32285">MVQGGAGPAERAASFVHGPVSAATEPALAGCDGRVSIAQVALKLASHRCNPKAHCPDSVVATAVTANRGGVHGNRERSAVVRAPGLDPHRVPVTRRVTLGLSGAPVRRSPRSVKRCTRTRRQDLPRQLVYIGLHLFHIAGAYLLYLNHLGLLLLMMHYSVELLTHACDLFYFGDEKHQRELSLWAVVFVLGRLGTLIVSVLTAGFHLAGGQARGPDAASGNVNVLAAKVAVLSSSCTIQAYVTWTVFSVQLQRWVEGDAALQAPAAKKKRTKGRAYRKGTENGAAAANRVDPPHKRKDRSP</sequence>
<dbReference type="InterPro" id="IPR006634">
    <property type="entry name" value="TLC-dom"/>
</dbReference>
<dbReference type="KEGG" id="pvp:111746079"/>
<keyword evidence="6 10" id="KW-1133">Transmembrane helix</keyword>
<evidence type="ECO:0000259" key="11">
    <source>
        <dbReference type="SMART" id="SM00724"/>
    </source>
</evidence>
<keyword evidence="4 10" id="KW-0812">Transmembrane</keyword>
<evidence type="ECO:0000313" key="13">
    <source>
        <dbReference type="RefSeq" id="XP_023392729.1"/>
    </source>
</evidence>
<dbReference type="Pfam" id="PF03798">
    <property type="entry name" value="TRAM_LAG1_CLN8"/>
    <property type="match status" value="1"/>
</dbReference>
<feature type="transmembrane region" description="Helical" evidence="10">
    <location>
        <begin position="183"/>
        <end position="205"/>
    </location>
</feature>
<evidence type="ECO:0000256" key="2">
    <source>
        <dbReference type="ARBA" id="ARBA00005999"/>
    </source>
</evidence>
<evidence type="ECO:0000256" key="8">
    <source>
        <dbReference type="ARBA" id="ARBA00023136"/>
    </source>
</evidence>
<keyword evidence="12" id="KW-1185">Reference proteome</keyword>
<dbReference type="OrthoDB" id="3053196at2759"/>
<dbReference type="RefSeq" id="XP_023392729.1">
    <property type="nucleotide sequence ID" value="XM_023536961.1"/>
</dbReference>
<gene>
    <name evidence="13" type="primary">TRAM1L1</name>
</gene>
<reference evidence="13" key="1">
    <citation type="submission" date="2025-08" db="UniProtKB">
        <authorList>
            <consortium name="RefSeq"/>
        </authorList>
    </citation>
    <scope>IDENTIFICATION</scope>
    <source>
        <tissue evidence="13">Kidney</tissue>
    </source>
</reference>
<evidence type="ECO:0000256" key="5">
    <source>
        <dbReference type="ARBA" id="ARBA00022927"/>
    </source>
</evidence>
<keyword evidence="5" id="KW-0653">Protein transport</keyword>